<evidence type="ECO:0000256" key="8">
    <source>
        <dbReference type="SAM" id="Phobius"/>
    </source>
</evidence>
<organism evidence="11 12">
    <name type="scientific">Tribonema minus</name>
    <dbReference type="NCBI Taxonomy" id="303371"/>
    <lineage>
        <taxon>Eukaryota</taxon>
        <taxon>Sar</taxon>
        <taxon>Stramenopiles</taxon>
        <taxon>Ochrophyta</taxon>
        <taxon>PX clade</taxon>
        <taxon>Xanthophyceae</taxon>
        <taxon>Tribonematales</taxon>
        <taxon>Tribonemataceae</taxon>
        <taxon>Tribonema</taxon>
    </lineage>
</organism>
<dbReference type="GO" id="GO:0010960">
    <property type="term" value="P:magnesium ion homeostasis"/>
    <property type="evidence" value="ECO:0007669"/>
    <property type="project" value="InterPro"/>
</dbReference>
<feature type="domain" description="CBS" evidence="9">
    <location>
        <begin position="253"/>
        <end position="319"/>
    </location>
</feature>
<dbReference type="InterPro" id="IPR045095">
    <property type="entry name" value="ACDP"/>
</dbReference>
<evidence type="ECO:0000256" key="7">
    <source>
        <dbReference type="PROSITE-ProRule" id="PRU01193"/>
    </source>
</evidence>
<evidence type="ECO:0000256" key="3">
    <source>
        <dbReference type="ARBA" id="ARBA00022737"/>
    </source>
</evidence>
<gene>
    <name evidence="11" type="ORF">JKP88DRAFT_204092</name>
</gene>
<comment type="subcellular location">
    <subcellularLocation>
        <location evidence="1">Membrane</location>
        <topology evidence="1">Multi-pass membrane protein</topology>
    </subcellularLocation>
</comment>
<dbReference type="CDD" id="cd04590">
    <property type="entry name" value="CBS_pair_CorC_HlyC_assoc"/>
    <property type="match status" value="1"/>
</dbReference>
<evidence type="ECO:0000259" key="9">
    <source>
        <dbReference type="PROSITE" id="PS51371"/>
    </source>
</evidence>
<feature type="transmembrane region" description="Helical" evidence="8">
    <location>
        <begin position="48"/>
        <end position="71"/>
    </location>
</feature>
<dbReference type="PROSITE" id="PS51371">
    <property type="entry name" value="CBS"/>
    <property type="match status" value="2"/>
</dbReference>
<dbReference type="Proteomes" id="UP000664859">
    <property type="component" value="Unassembled WGS sequence"/>
</dbReference>
<keyword evidence="5 7" id="KW-0472">Membrane</keyword>
<dbReference type="OrthoDB" id="5353557at2759"/>
<dbReference type="AlphaFoldDB" id="A0A836CN78"/>
<feature type="transmembrane region" description="Helical" evidence="8">
    <location>
        <begin position="77"/>
        <end position="94"/>
    </location>
</feature>
<dbReference type="SUPFAM" id="SSF54631">
    <property type="entry name" value="CBS-domain pair"/>
    <property type="match status" value="1"/>
</dbReference>
<evidence type="ECO:0000256" key="2">
    <source>
        <dbReference type="ARBA" id="ARBA00022692"/>
    </source>
</evidence>
<keyword evidence="3" id="KW-0677">Repeat</keyword>
<keyword evidence="12" id="KW-1185">Reference proteome</keyword>
<keyword evidence="2 7" id="KW-0812">Transmembrane</keyword>
<evidence type="ECO:0000256" key="6">
    <source>
        <dbReference type="PROSITE-ProRule" id="PRU00703"/>
    </source>
</evidence>
<dbReference type="PANTHER" id="PTHR12064:SF94">
    <property type="entry name" value="UNEXTENDED PROTEIN"/>
    <property type="match status" value="1"/>
</dbReference>
<dbReference type="PANTHER" id="PTHR12064">
    <property type="entry name" value="METAL TRANSPORTER CNNM"/>
    <property type="match status" value="1"/>
</dbReference>
<protein>
    <submittedName>
        <fullName evidence="11">Putative magnesium and cobalt efflux protein corC</fullName>
    </submittedName>
</protein>
<feature type="domain" description="CBS" evidence="9">
    <location>
        <begin position="185"/>
        <end position="246"/>
    </location>
</feature>
<feature type="domain" description="CNNM transmembrane" evidence="10">
    <location>
        <begin position="1"/>
        <end position="166"/>
    </location>
</feature>
<dbReference type="Pfam" id="PF01595">
    <property type="entry name" value="CNNM"/>
    <property type="match status" value="1"/>
</dbReference>
<evidence type="ECO:0000259" key="10">
    <source>
        <dbReference type="PROSITE" id="PS51846"/>
    </source>
</evidence>
<keyword evidence="4 7" id="KW-1133">Transmembrane helix</keyword>
<dbReference type="InterPro" id="IPR044751">
    <property type="entry name" value="Ion_transp-like_CBS"/>
</dbReference>
<sequence length="419" mass="45646">MDKTYTYLPSLCAGLLSLDIFGLEVVSKGGNPKAAVYAEKIIPVRKNGNLLLCTLLLGNVATNTLLSIVMAGLTNGLVGFLLSTTLITIFGEILPQAVCSRHALRIGAYAVPVVKVIMALLWPVCKPLSFVLDRMLGEEVGTIHSRMELRELLQLHVKYGALDVETGREIEGALHYKDIEVRAAMTPISKVYMLSAEDRLNFKTVSEIFRTGFSRIPVYGAGRDDIVGLVFTKDLIFIDPEDETPVKNFVQIFGRGVQVVWPDQRLGEVLKLFKQGRGHMAIVRDVNSSGPGDPYYEVRGIITLEDIIEEILGDEIIDETDAAEHVGGAERRAARQAFDATRLQLLNATARTESLSREEAGAVAAHLSANVEQFRGLSRGQVAAVVAAAPVVNLKRAAAAGAPPATEDVLYRCVRVYEC</sequence>
<dbReference type="InterPro" id="IPR046342">
    <property type="entry name" value="CBS_dom_sf"/>
</dbReference>
<dbReference type="InterPro" id="IPR002550">
    <property type="entry name" value="CNNM"/>
</dbReference>
<dbReference type="Gene3D" id="3.10.580.10">
    <property type="entry name" value="CBS-domain"/>
    <property type="match status" value="1"/>
</dbReference>
<evidence type="ECO:0000256" key="4">
    <source>
        <dbReference type="ARBA" id="ARBA00022989"/>
    </source>
</evidence>
<dbReference type="GO" id="GO:0016020">
    <property type="term" value="C:membrane"/>
    <property type="evidence" value="ECO:0007669"/>
    <property type="project" value="UniProtKB-SubCell"/>
</dbReference>
<comment type="caution">
    <text evidence="11">The sequence shown here is derived from an EMBL/GenBank/DDBJ whole genome shotgun (WGS) entry which is preliminary data.</text>
</comment>
<dbReference type="InterPro" id="IPR000644">
    <property type="entry name" value="CBS_dom"/>
</dbReference>
<accession>A0A836CN78</accession>
<dbReference type="FunFam" id="3.10.580.10:FF:000006">
    <property type="entry name" value="DUF21 and CBS domain protein"/>
    <property type="match status" value="1"/>
</dbReference>
<name>A0A836CN78_9STRA</name>
<dbReference type="EMBL" id="JAFCMP010000003">
    <property type="protein sequence ID" value="KAG5192642.1"/>
    <property type="molecule type" value="Genomic_DNA"/>
</dbReference>
<keyword evidence="6" id="KW-0129">CBS domain</keyword>
<evidence type="ECO:0000256" key="1">
    <source>
        <dbReference type="ARBA" id="ARBA00004141"/>
    </source>
</evidence>
<reference evidence="11" key="1">
    <citation type="submission" date="2021-02" db="EMBL/GenBank/DDBJ databases">
        <title>First Annotated Genome of the Yellow-green Alga Tribonema minus.</title>
        <authorList>
            <person name="Mahan K.M."/>
        </authorList>
    </citation>
    <scope>NUCLEOTIDE SEQUENCE</scope>
    <source>
        <strain evidence="11">UTEX B ZZ1240</strain>
    </source>
</reference>
<proteinExistence type="predicted"/>
<dbReference type="PROSITE" id="PS51846">
    <property type="entry name" value="CNNM"/>
    <property type="match status" value="1"/>
</dbReference>
<evidence type="ECO:0000256" key="5">
    <source>
        <dbReference type="ARBA" id="ARBA00023136"/>
    </source>
</evidence>
<dbReference type="Pfam" id="PF00571">
    <property type="entry name" value="CBS"/>
    <property type="match status" value="1"/>
</dbReference>
<evidence type="ECO:0000313" key="11">
    <source>
        <dbReference type="EMBL" id="KAG5192642.1"/>
    </source>
</evidence>
<evidence type="ECO:0000313" key="12">
    <source>
        <dbReference type="Proteomes" id="UP000664859"/>
    </source>
</evidence>
<feature type="transmembrane region" description="Helical" evidence="8">
    <location>
        <begin position="106"/>
        <end position="124"/>
    </location>
</feature>